<keyword evidence="11" id="KW-1185">Reference proteome</keyword>
<keyword evidence="4" id="KW-0256">Endoplasmic reticulum</keyword>
<feature type="transmembrane region" description="Helical" evidence="8">
    <location>
        <begin position="127"/>
        <end position="151"/>
    </location>
</feature>
<dbReference type="InParanoid" id="A0A409VAC6"/>
<dbReference type="PANTHER" id="PTHR31204">
    <property type="entry name" value="SIGMA INTRACELLULAR RECEPTOR 2"/>
    <property type="match status" value="1"/>
</dbReference>
<feature type="transmembrane region" description="Helical" evidence="8">
    <location>
        <begin position="171"/>
        <end position="192"/>
    </location>
</feature>
<keyword evidence="6 7" id="KW-0472">Membrane</keyword>
<evidence type="ECO:0000256" key="1">
    <source>
        <dbReference type="ARBA" id="ARBA00004477"/>
    </source>
</evidence>
<evidence type="ECO:0000256" key="2">
    <source>
        <dbReference type="ARBA" id="ARBA00009096"/>
    </source>
</evidence>
<dbReference type="FunCoup" id="A0A409VAC6">
    <property type="interactions" value="111"/>
</dbReference>
<dbReference type="GO" id="GO:0005789">
    <property type="term" value="C:endoplasmic reticulum membrane"/>
    <property type="evidence" value="ECO:0007669"/>
    <property type="project" value="UniProtKB-SubCell"/>
</dbReference>
<evidence type="ECO:0000313" key="10">
    <source>
        <dbReference type="EMBL" id="PPQ63812.1"/>
    </source>
</evidence>
<proteinExistence type="inferred from homology"/>
<dbReference type="PIRSF" id="PIRSF031032">
    <property type="entry name" value="TMP_97_prd"/>
    <property type="match status" value="1"/>
</dbReference>
<evidence type="ECO:0000256" key="7">
    <source>
        <dbReference type="PROSITE-ProRule" id="PRU01087"/>
    </source>
</evidence>
<comment type="subcellular location">
    <subcellularLocation>
        <location evidence="1">Endoplasmic reticulum membrane</location>
        <topology evidence="1">Multi-pass membrane protein</topology>
    </subcellularLocation>
</comment>
<evidence type="ECO:0000256" key="5">
    <source>
        <dbReference type="ARBA" id="ARBA00022989"/>
    </source>
</evidence>
<dbReference type="Pfam" id="PF05241">
    <property type="entry name" value="EBP"/>
    <property type="match status" value="1"/>
</dbReference>
<evidence type="ECO:0000259" key="9">
    <source>
        <dbReference type="PROSITE" id="PS51751"/>
    </source>
</evidence>
<gene>
    <name evidence="10" type="ORF">CVT24_009807</name>
</gene>
<evidence type="ECO:0000313" key="11">
    <source>
        <dbReference type="Proteomes" id="UP000284842"/>
    </source>
</evidence>
<protein>
    <recommendedName>
        <fullName evidence="9">EXPERA domain-containing protein</fullName>
    </recommendedName>
</protein>
<dbReference type="InterPro" id="IPR033118">
    <property type="entry name" value="EXPERA"/>
</dbReference>
<dbReference type="STRING" id="181874.A0A409VAC6"/>
<evidence type="ECO:0000256" key="3">
    <source>
        <dbReference type="ARBA" id="ARBA00022692"/>
    </source>
</evidence>
<keyword evidence="5 7" id="KW-1133">Transmembrane helix</keyword>
<dbReference type="InterPro" id="IPR051987">
    <property type="entry name" value="Sigma-2_receptor-like"/>
</dbReference>
<dbReference type="PANTHER" id="PTHR31204:SF1">
    <property type="entry name" value="SIGMA INTRACELLULAR RECEPTOR 2"/>
    <property type="match status" value="1"/>
</dbReference>
<name>A0A409VAC6_9AGAR</name>
<sequence>MANSKTVLPLAQRPLDFVYYAFFASHLCASLLLDCQAIYPERFVPTILVEANKMYISMTRDPLIGSVFGYFGQDMSQHMLWFKMFLYLEAFFQVPVFIIGMRQLRKGEFVPFTLRAPPDPVWLGCKYVYPLLLAYGASSATTTFACLAVLLTTPTTTPALLASNAPSLDTFQRQLLFGSYFAFFVIPLLMAVDMTFRIKNLIGKAVKAEKLE</sequence>
<keyword evidence="3 7" id="KW-0812">Transmembrane</keyword>
<dbReference type="OrthoDB" id="433124at2759"/>
<feature type="transmembrane region" description="Helical" evidence="8">
    <location>
        <begin position="80"/>
        <end position="99"/>
    </location>
</feature>
<dbReference type="PROSITE" id="PS51751">
    <property type="entry name" value="EXPERA"/>
    <property type="match status" value="1"/>
</dbReference>
<evidence type="ECO:0000256" key="6">
    <source>
        <dbReference type="ARBA" id="ARBA00023136"/>
    </source>
</evidence>
<feature type="transmembrane region" description="Helical" evidence="8">
    <location>
        <begin position="17"/>
        <end position="39"/>
    </location>
</feature>
<comment type="caution">
    <text evidence="10">The sequence shown here is derived from an EMBL/GenBank/DDBJ whole genome shotgun (WGS) entry which is preliminary data.</text>
</comment>
<accession>A0A409VAC6</accession>
<dbReference type="Proteomes" id="UP000284842">
    <property type="component" value="Unassembled WGS sequence"/>
</dbReference>
<reference evidence="10 11" key="1">
    <citation type="journal article" date="2018" name="Evol. Lett.">
        <title>Horizontal gene cluster transfer increased hallucinogenic mushroom diversity.</title>
        <authorList>
            <person name="Reynolds H.T."/>
            <person name="Vijayakumar V."/>
            <person name="Gluck-Thaler E."/>
            <person name="Korotkin H.B."/>
            <person name="Matheny P.B."/>
            <person name="Slot J.C."/>
        </authorList>
    </citation>
    <scope>NUCLEOTIDE SEQUENCE [LARGE SCALE GENOMIC DNA]</scope>
    <source>
        <strain evidence="10 11">2629</strain>
    </source>
</reference>
<dbReference type="EMBL" id="NHTK01006109">
    <property type="protein sequence ID" value="PPQ63812.1"/>
    <property type="molecule type" value="Genomic_DNA"/>
</dbReference>
<dbReference type="AlphaFoldDB" id="A0A409VAC6"/>
<comment type="similarity">
    <text evidence="2">Belongs to the TMEM97/sigma-2 receptor family.</text>
</comment>
<feature type="domain" description="EXPERA" evidence="9">
    <location>
        <begin position="15"/>
        <end position="191"/>
    </location>
</feature>
<evidence type="ECO:0000256" key="4">
    <source>
        <dbReference type="ARBA" id="ARBA00022824"/>
    </source>
</evidence>
<organism evidence="10 11">
    <name type="scientific">Panaeolus cyanescens</name>
    <dbReference type="NCBI Taxonomy" id="181874"/>
    <lineage>
        <taxon>Eukaryota</taxon>
        <taxon>Fungi</taxon>
        <taxon>Dikarya</taxon>
        <taxon>Basidiomycota</taxon>
        <taxon>Agaricomycotina</taxon>
        <taxon>Agaricomycetes</taxon>
        <taxon>Agaricomycetidae</taxon>
        <taxon>Agaricales</taxon>
        <taxon>Agaricineae</taxon>
        <taxon>Galeropsidaceae</taxon>
        <taxon>Panaeolus</taxon>
    </lineage>
</organism>
<evidence type="ECO:0000256" key="8">
    <source>
        <dbReference type="SAM" id="Phobius"/>
    </source>
</evidence>
<dbReference type="InterPro" id="IPR016964">
    <property type="entry name" value="Sigma2_recept"/>
</dbReference>